<reference evidence="2" key="1">
    <citation type="submission" date="2022-11" db="UniProtKB">
        <authorList>
            <consortium name="WormBaseParasite"/>
        </authorList>
    </citation>
    <scope>IDENTIFICATION</scope>
</reference>
<dbReference type="Proteomes" id="UP000887563">
    <property type="component" value="Unplaced"/>
</dbReference>
<sequence>MVGIGRFGKKYAPAKNKSLLNRVVQRLLLEASAHKIYSNLFFWFNCYQLQSRNSNDWYFVRGCLDFE</sequence>
<keyword evidence="1" id="KW-1185">Reference proteome</keyword>
<organism evidence="1 2">
    <name type="scientific">Meloidogyne incognita</name>
    <name type="common">Southern root-knot nematode worm</name>
    <name type="synonym">Oxyuris incognita</name>
    <dbReference type="NCBI Taxonomy" id="6306"/>
    <lineage>
        <taxon>Eukaryota</taxon>
        <taxon>Metazoa</taxon>
        <taxon>Ecdysozoa</taxon>
        <taxon>Nematoda</taxon>
        <taxon>Chromadorea</taxon>
        <taxon>Rhabditida</taxon>
        <taxon>Tylenchina</taxon>
        <taxon>Tylenchomorpha</taxon>
        <taxon>Tylenchoidea</taxon>
        <taxon>Meloidogynidae</taxon>
        <taxon>Meloidogyninae</taxon>
        <taxon>Meloidogyne</taxon>
        <taxon>Meloidogyne incognita group</taxon>
    </lineage>
</organism>
<accession>A0A914L218</accession>
<evidence type="ECO:0000313" key="2">
    <source>
        <dbReference type="WBParaSite" id="Minc3s00230g08135"/>
    </source>
</evidence>
<name>A0A914L218_MELIC</name>
<dbReference type="WBParaSite" id="Minc3s00230g08135">
    <property type="protein sequence ID" value="Minc3s00230g08135"/>
    <property type="gene ID" value="Minc3s00230g08135"/>
</dbReference>
<dbReference type="AlphaFoldDB" id="A0A914L218"/>
<proteinExistence type="predicted"/>
<protein>
    <submittedName>
        <fullName evidence="2">Uncharacterized protein</fullName>
    </submittedName>
</protein>
<evidence type="ECO:0000313" key="1">
    <source>
        <dbReference type="Proteomes" id="UP000887563"/>
    </source>
</evidence>